<evidence type="ECO:0000256" key="1">
    <source>
        <dbReference type="ARBA" id="ARBA00022692"/>
    </source>
</evidence>
<feature type="transmembrane region" description="Helical" evidence="4">
    <location>
        <begin position="223"/>
        <end position="243"/>
    </location>
</feature>
<dbReference type="InterPro" id="IPR036259">
    <property type="entry name" value="MFS_trans_sf"/>
</dbReference>
<feature type="transmembrane region" description="Helical" evidence="4">
    <location>
        <begin position="283"/>
        <end position="301"/>
    </location>
</feature>
<organism evidence="6 7">
    <name type="scientific">Corticimicrobacter populi</name>
    <dbReference type="NCBI Taxonomy" id="2175229"/>
    <lineage>
        <taxon>Bacteria</taxon>
        <taxon>Pseudomonadati</taxon>
        <taxon>Pseudomonadota</taxon>
        <taxon>Betaproteobacteria</taxon>
        <taxon>Burkholderiales</taxon>
        <taxon>Alcaligenaceae</taxon>
        <taxon>Corticimicrobacter</taxon>
    </lineage>
</organism>
<gene>
    <name evidence="6" type="ORF">DD235_11135</name>
</gene>
<keyword evidence="2 4" id="KW-1133">Transmembrane helix</keyword>
<feature type="domain" description="Major facilitator superfamily (MFS) profile" evidence="5">
    <location>
        <begin position="17"/>
        <end position="393"/>
    </location>
</feature>
<keyword evidence="7" id="KW-1185">Reference proteome</keyword>
<dbReference type="AlphaFoldDB" id="A0A2V1JWB5"/>
<dbReference type="Gene3D" id="1.20.1250.20">
    <property type="entry name" value="MFS general substrate transporter like domains"/>
    <property type="match status" value="1"/>
</dbReference>
<dbReference type="PANTHER" id="PTHR42910">
    <property type="entry name" value="TRANSPORTER SCO4007-RELATED"/>
    <property type="match status" value="1"/>
</dbReference>
<feature type="transmembrane region" description="Helical" evidence="4">
    <location>
        <begin position="12"/>
        <end position="33"/>
    </location>
</feature>
<feature type="transmembrane region" description="Helical" evidence="4">
    <location>
        <begin position="255"/>
        <end position="276"/>
    </location>
</feature>
<dbReference type="PROSITE" id="PS50850">
    <property type="entry name" value="MFS"/>
    <property type="match status" value="1"/>
</dbReference>
<feature type="transmembrane region" description="Helical" evidence="4">
    <location>
        <begin position="171"/>
        <end position="190"/>
    </location>
</feature>
<dbReference type="InterPro" id="IPR011701">
    <property type="entry name" value="MFS"/>
</dbReference>
<name>A0A2V1JWB5_9BURK</name>
<evidence type="ECO:0000313" key="6">
    <source>
        <dbReference type="EMBL" id="PWF22625.1"/>
    </source>
</evidence>
<keyword evidence="3 4" id="KW-0472">Membrane</keyword>
<feature type="transmembrane region" description="Helical" evidence="4">
    <location>
        <begin position="141"/>
        <end position="165"/>
    </location>
</feature>
<dbReference type="CDD" id="cd17324">
    <property type="entry name" value="MFS_NepI_like"/>
    <property type="match status" value="1"/>
</dbReference>
<reference evidence="7" key="1">
    <citation type="submission" date="2018-05" db="EMBL/GenBank/DDBJ databases">
        <authorList>
            <person name="Li Y."/>
        </authorList>
    </citation>
    <scope>NUCLEOTIDE SEQUENCE [LARGE SCALE GENOMIC DNA]</scope>
    <source>
        <strain evidence="7">3d-2-2</strain>
    </source>
</reference>
<evidence type="ECO:0000259" key="5">
    <source>
        <dbReference type="PROSITE" id="PS50850"/>
    </source>
</evidence>
<comment type="caution">
    <text evidence="6">The sequence shown here is derived from an EMBL/GenBank/DDBJ whole genome shotgun (WGS) entry which is preliminary data.</text>
</comment>
<evidence type="ECO:0000256" key="4">
    <source>
        <dbReference type="SAM" id="Phobius"/>
    </source>
</evidence>
<proteinExistence type="predicted"/>
<keyword evidence="1 4" id="KW-0812">Transmembrane</keyword>
<accession>A0A2V1JWB5</accession>
<sequence>MSSPSSPTRQPPLGQALILLMSVATGVAVASNYYAQPLLQTIADQFGLSLTDAGTIVTAAQLGYGLGLFLLLPLGDLLEQRRLIVGMILLSGVGLVISGLATGLPWLLLGTAMTGLFSVAAQIMVPLAATLSAPEQRGRAVGTLMSGLLLGILLARTVAGAISSIADWRTVYLLAAALMLITALALARSLPRYQQNAGLHYGQLLRSALRLFAEEPLLRKRSLMGFLVFANFSLFWTPLAFLLSAPPYDYSDAVIGLFGLAGAFGALAASLAGRLADRGRSRLAAMLGLGGMLGSWLVLAFAPASLIALIAGILILDFALQLLHVSNQSAIFKLRPEVRNRLNSGYMTCYFTGGALGSITAASLFQHYGWTGITCAGLTLSLLALLVGWKELLPVGPSNT</sequence>
<dbReference type="RefSeq" id="WP_109062150.1">
    <property type="nucleotide sequence ID" value="NZ_QETA01000004.1"/>
</dbReference>
<feature type="transmembrane region" description="Helical" evidence="4">
    <location>
        <begin position="53"/>
        <end position="71"/>
    </location>
</feature>
<dbReference type="EMBL" id="QETA01000004">
    <property type="protein sequence ID" value="PWF22625.1"/>
    <property type="molecule type" value="Genomic_DNA"/>
</dbReference>
<evidence type="ECO:0000256" key="3">
    <source>
        <dbReference type="ARBA" id="ARBA00023136"/>
    </source>
</evidence>
<dbReference type="PANTHER" id="PTHR42910:SF1">
    <property type="entry name" value="MAJOR FACILITATOR SUPERFAMILY (MFS) PROFILE DOMAIN-CONTAINING PROTEIN"/>
    <property type="match status" value="1"/>
</dbReference>
<protein>
    <submittedName>
        <fullName evidence="6">MFS transporter</fullName>
    </submittedName>
</protein>
<dbReference type="SUPFAM" id="SSF103473">
    <property type="entry name" value="MFS general substrate transporter"/>
    <property type="match status" value="1"/>
</dbReference>
<dbReference type="InterPro" id="IPR020846">
    <property type="entry name" value="MFS_dom"/>
</dbReference>
<feature type="transmembrane region" description="Helical" evidence="4">
    <location>
        <begin position="83"/>
        <end position="101"/>
    </location>
</feature>
<dbReference type="GO" id="GO:0022857">
    <property type="term" value="F:transmembrane transporter activity"/>
    <property type="evidence" value="ECO:0007669"/>
    <property type="project" value="InterPro"/>
</dbReference>
<feature type="transmembrane region" description="Helical" evidence="4">
    <location>
        <begin position="346"/>
        <end position="364"/>
    </location>
</feature>
<dbReference type="Pfam" id="PF07690">
    <property type="entry name" value="MFS_1"/>
    <property type="match status" value="1"/>
</dbReference>
<feature type="transmembrane region" description="Helical" evidence="4">
    <location>
        <begin position="307"/>
        <end position="325"/>
    </location>
</feature>
<dbReference type="Proteomes" id="UP000245212">
    <property type="component" value="Unassembled WGS sequence"/>
</dbReference>
<feature type="transmembrane region" description="Helical" evidence="4">
    <location>
        <begin position="370"/>
        <end position="389"/>
    </location>
</feature>
<feature type="transmembrane region" description="Helical" evidence="4">
    <location>
        <begin position="107"/>
        <end position="129"/>
    </location>
</feature>
<evidence type="ECO:0000313" key="7">
    <source>
        <dbReference type="Proteomes" id="UP000245212"/>
    </source>
</evidence>
<evidence type="ECO:0000256" key="2">
    <source>
        <dbReference type="ARBA" id="ARBA00022989"/>
    </source>
</evidence>